<comment type="subcellular location">
    <subcellularLocation>
        <location evidence="1">Membrane</location>
        <topology evidence="1">Multi-pass membrane protein</topology>
    </subcellularLocation>
</comment>
<organism evidence="6 7">
    <name type="scientific">Tsukamurella strandjordii</name>
    <dbReference type="NCBI Taxonomy" id="147577"/>
    <lineage>
        <taxon>Bacteria</taxon>
        <taxon>Bacillati</taxon>
        <taxon>Actinomycetota</taxon>
        <taxon>Actinomycetes</taxon>
        <taxon>Mycobacteriales</taxon>
        <taxon>Tsukamurellaceae</taxon>
        <taxon>Tsukamurella</taxon>
    </lineage>
</organism>
<dbReference type="AlphaFoldDB" id="A0AA90SSB6"/>
<feature type="transmembrane region" description="Helical" evidence="5">
    <location>
        <begin position="39"/>
        <end position="62"/>
    </location>
</feature>
<evidence type="ECO:0000256" key="2">
    <source>
        <dbReference type="ARBA" id="ARBA00022692"/>
    </source>
</evidence>
<keyword evidence="4 5" id="KW-0472">Membrane</keyword>
<comment type="caution">
    <text evidence="6">The sequence shown here is derived from an EMBL/GenBank/DDBJ whole genome shotgun (WGS) entry which is preliminary data.</text>
</comment>
<sequence>MDVVFLIGRILFAALFLLSAVGHFTAADGMAQYALSKKVPAAKAAVVGSGVIALLGGLSLVLGVWIDLGALLLIAFLLPVTVMMHDFWKAVDPQIKQTEMISFNKNMALIGGALILFYFVNVTQSVPLALTGPLFPAW</sequence>
<dbReference type="Pfam" id="PF07681">
    <property type="entry name" value="DoxX"/>
    <property type="match status" value="1"/>
</dbReference>
<evidence type="ECO:0000313" key="6">
    <source>
        <dbReference type="EMBL" id="MDP0399741.1"/>
    </source>
</evidence>
<reference evidence="6" key="1">
    <citation type="submission" date="2023-08" db="EMBL/GenBank/DDBJ databases">
        <title>The draft genome of Tsukamurella strandjordii strain 050030.</title>
        <authorList>
            <person name="Zhao F."/>
            <person name="Feng Y."/>
            <person name="Zong Z."/>
        </authorList>
    </citation>
    <scope>NUCLEOTIDE SEQUENCE</scope>
    <source>
        <strain evidence="6">050030</strain>
    </source>
</reference>
<evidence type="ECO:0000313" key="7">
    <source>
        <dbReference type="Proteomes" id="UP001178281"/>
    </source>
</evidence>
<accession>A0AA90SSB6</accession>
<feature type="transmembrane region" description="Helical" evidence="5">
    <location>
        <begin position="68"/>
        <end position="88"/>
    </location>
</feature>
<dbReference type="RefSeq" id="WP_220657299.1">
    <property type="nucleotide sequence ID" value="NZ_BAAAII010000008.1"/>
</dbReference>
<keyword evidence="2 5" id="KW-0812">Transmembrane</keyword>
<keyword evidence="3 5" id="KW-1133">Transmembrane helix</keyword>
<feature type="transmembrane region" description="Helical" evidence="5">
    <location>
        <begin position="6"/>
        <end position="27"/>
    </location>
</feature>
<name>A0AA90SSB6_9ACTN</name>
<dbReference type="GO" id="GO:0016020">
    <property type="term" value="C:membrane"/>
    <property type="evidence" value="ECO:0007669"/>
    <property type="project" value="UniProtKB-SubCell"/>
</dbReference>
<protein>
    <submittedName>
        <fullName evidence="6">DoxX family membrane protein</fullName>
    </submittedName>
</protein>
<proteinExistence type="predicted"/>
<dbReference type="Proteomes" id="UP001178281">
    <property type="component" value="Unassembled WGS sequence"/>
</dbReference>
<dbReference type="InterPro" id="IPR032808">
    <property type="entry name" value="DoxX"/>
</dbReference>
<feature type="transmembrane region" description="Helical" evidence="5">
    <location>
        <begin position="108"/>
        <end position="130"/>
    </location>
</feature>
<keyword evidence="7" id="KW-1185">Reference proteome</keyword>
<gene>
    <name evidence="6" type="ORF">Q7X28_17600</name>
</gene>
<dbReference type="EMBL" id="JAUTIX010000007">
    <property type="protein sequence ID" value="MDP0399741.1"/>
    <property type="molecule type" value="Genomic_DNA"/>
</dbReference>
<evidence type="ECO:0000256" key="1">
    <source>
        <dbReference type="ARBA" id="ARBA00004141"/>
    </source>
</evidence>
<evidence type="ECO:0000256" key="4">
    <source>
        <dbReference type="ARBA" id="ARBA00023136"/>
    </source>
</evidence>
<evidence type="ECO:0000256" key="5">
    <source>
        <dbReference type="SAM" id="Phobius"/>
    </source>
</evidence>
<evidence type="ECO:0000256" key="3">
    <source>
        <dbReference type="ARBA" id="ARBA00022989"/>
    </source>
</evidence>